<dbReference type="InterPro" id="IPR023875">
    <property type="entry name" value="DNA_repair_put"/>
</dbReference>
<name>A0A9D2RMT8_9FIRM</name>
<feature type="domain" description="DUF4130" evidence="1">
    <location>
        <begin position="86"/>
        <end position="272"/>
    </location>
</feature>
<organism evidence="2 3">
    <name type="scientific">Candidatus Enterocloster faecavium</name>
    <dbReference type="NCBI Taxonomy" id="2838560"/>
    <lineage>
        <taxon>Bacteria</taxon>
        <taxon>Bacillati</taxon>
        <taxon>Bacillota</taxon>
        <taxon>Clostridia</taxon>
        <taxon>Lachnospirales</taxon>
        <taxon>Lachnospiraceae</taxon>
        <taxon>Enterocloster</taxon>
    </lineage>
</organism>
<dbReference type="InterPro" id="IPR025404">
    <property type="entry name" value="DUF4130"/>
</dbReference>
<comment type="caution">
    <text evidence="2">The sequence shown here is derived from an EMBL/GenBank/DDBJ whole genome shotgun (WGS) entry which is preliminary data.</text>
</comment>
<proteinExistence type="predicted"/>
<dbReference type="Pfam" id="PF13566">
    <property type="entry name" value="DUF4130"/>
    <property type="match status" value="1"/>
</dbReference>
<dbReference type="AlphaFoldDB" id="A0A9D2RMT8"/>
<sequence length="275" mass="31574">MTVYLCEGDLEHILCGVYEAWTSRRGHKNVRLALEGEAFQTSFLEEYVHVPYEERKFRAVFDAMEQKLSAQVTDWVYRASLSEDEERADKIYRFLVTAFALGAAVVERLQIPAVQEVFQLCRFVGNESHLMTEFLRFVQTPSNVLVSRIGPKNDVLPLISPHFADRLPSENWVIWDENRGKASVHQADKGWFLVSLTAEEEKQISILAGGGGRLRQEPSSGPETGSEIFSVCGEDYEKLWKSFCTSIAISQRNNPRCQRTHLPLRYRPYMTEFQN</sequence>
<reference evidence="2" key="1">
    <citation type="journal article" date="2021" name="PeerJ">
        <title>Extensive microbial diversity within the chicken gut microbiome revealed by metagenomics and culture.</title>
        <authorList>
            <person name="Gilroy R."/>
            <person name="Ravi A."/>
            <person name="Getino M."/>
            <person name="Pursley I."/>
            <person name="Horton D.L."/>
            <person name="Alikhan N.F."/>
            <person name="Baker D."/>
            <person name="Gharbi K."/>
            <person name="Hall N."/>
            <person name="Watson M."/>
            <person name="Adriaenssens E.M."/>
            <person name="Foster-Nyarko E."/>
            <person name="Jarju S."/>
            <person name="Secka A."/>
            <person name="Antonio M."/>
            <person name="Oren A."/>
            <person name="Chaudhuri R.R."/>
            <person name="La Ragione R."/>
            <person name="Hildebrand F."/>
            <person name="Pallen M.J."/>
        </authorList>
    </citation>
    <scope>NUCLEOTIDE SEQUENCE</scope>
    <source>
        <strain evidence="2">CHK188-4685</strain>
    </source>
</reference>
<evidence type="ECO:0000313" key="3">
    <source>
        <dbReference type="Proteomes" id="UP000886804"/>
    </source>
</evidence>
<protein>
    <submittedName>
        <fullName evidence="2">TIGR03915 family putative DNA repair protein</fullName>
    </submittedName>
</protein>
<accession>A0A9D2RMT8</accession>
<evidence type="ECO:0000313" key="2">
    <source>
        <dbReference type="EMBL" id="HJB08227.1"/>
    </source>
</evidence>
<gene>
    <name evidence="2" type="ORF">H9716_10275</name>
</gene>
<reference evidence="2" key="2">
    <citation type="submission" date="2021-04" db="EMBL/GenBank/DDBJ databases">
        <authorList>
            <person name="Gilroy R."/>
        </authorList>
    </citation>
    <scope>NUCLEOTIDE SEQUENCE</scope>
    <source>
        <strain evidence="2">CHK188-4685</strain>
    </source>
</reference>
<dbReference type="NCBIfam" id="TIGR03915">
    <property type="entry name" value="SAM_7_link_chp"/>
    <property type="match status" value="1"/>
</dbReference>
<evidence type="ECO:0000259" key="1">
    <source>
        <dbReference type="Pfam" id="PF13566"/>
    </source>
</evidence>
<dbReference type="Proteomes" id="UP000886804">
    <property type="component" value="Unassembled WGS sequence"/>
</dbReference>
<dbReference type="EMBL" id="DWYS01000122">
    <property type="protein sequence ID" value="HJB08227.1"/>
    <property type="molecule type" value="Genomic_DNA"/>
</dbReference>